<dbReference type="RefSeq" id="WP_091230198.1">
    <property type="nucleotide sequence ID" value="NZ_FMKA01000002.1"/>
</dbReference>
<gene>
    <name evidence="1" type="ORF">SAMN05421730_1002102</name>
</gene>
<reference evidence="1 2" key="1">
    <citation type="submission" date="2016-09" db="EMBL/GenBank/DDBJ databases">
        <authorList>
            <person name="Capua I."/>
            <person name="De Benedictis P."/>
            <person name="Joannis T."/>
            <person name="Lombin L.H."/>
            <person name="Cattoli G."/>
        </authorList>
    </citation>
    <scope>NUCLEOTIDE SEQUENCE [LARGE SCALE GENOMIC DNA]</scope>
    <source>
        <strain evidence="1 2">GluBS11</strain>
    </source>
</reference>
<organism evidence="1 2">
    <name type="scientific">Anaerobium acetethylicum</name>
    <dbReference type="NCBI Taxonomy" id="1619234"/>
    <lineage>
        <taxon>Bacteria</taxon>
        <taxon>Bacillati</taxon>
        <taxon>Bacillota</taxon>
        <taxon>Clostridia</taxon>
        <taxon>Lachnospirales</taxon>
        <taxon>Lachnospiraceae</taxon>
        <taxon>Anaerobium</taxon>
    </lineage>
</organism>
<protein>
    <submittedName>
        <fullName evidence="1">Uncharacterized protein</fullName>
    </submittedName>
</protein>
<name>A0A1D3TQ85_9FIRM</name>
<sequence>MFTEYEIELKLKGTAVQCSRACEELLKMQKESSDKELVSYLEVNGYNKEYKEEYETVCIANFDHEIHSLARRLPPYAEAEVEISFRRGAFYIEIDGEVDEAAENLCREICRKYPDMNLDGIINEYIAGTGECIEYITVESKKGENRVSFTETYNYKREGTITDEELAQMIGEGQTAEPEGRQLFSWWH</sequence>
<dbReference type="AlphaFoldDB" id="A0A1D3TQ85"/>
<dbReference type="EMBL" id="FMKA01000002">
    <property type="protein sequence ID" value="SCP95666.1"/>
    <property type="molecule type" value="Genomic_DNA"/>
</dbReference>
<keyword evidence="2" id="KW-1185">Reference proteome</keyword>
<accession>A0A1D3TQ85</accession>
<proteinExistence type="predicted"/>
<evidence type="ECO:0000313" key="2">
    <source>
        <dbReference type="Proteomes" id="UP000199315"/>
    </source>
</evidence>
<evidence type="ECO:0000313" key="1">
    <source>
        <dbReference type="EMBL" id="SCP95666.1"/>
    </source>
</evidence>
<dbReference type="Proteomes" id="UP000199315">
    <property type="component" value="Unassembled WGS sequence"/>
</dbReference>